<feature type="non-terminal residue" evidence="1">
    <location>
        <position position="60"/>
    </location>
</feature>
<organism evidence="1">
    <name type="scientific">marine sediment metagenome</name>
    <dbReference type="NCBI Taxonomy" id="412755"/>
    <lineage>
        <taxon>unclassified sequences</taxon>
        <taxon>metagenomes</taxon>
        <taxon>ecological metagenomes</taxon>
    </lineage>
</organism>
<comment type="caution">
    <text evidence="1">The sequence shown here is derived from an EMBL/GenBank/DDBJ whole genome shotgun (WGS) entry which is preliminary data.</text>
</comment>
<gene>
    <name evidence="1" type="ORF">LCGC14_2514060</name>
</gene>
<protein>
    <submittedName>
        <fullName evidence="1">Uncharacterized protein</fullName>
    </submittedName>
</protein>
<dbReference type="EMBL" id="LAZR01040394">
    <property type="protein sequence ID" value="KKL14598.1"/>
    <property type="molecule type" value="Genomic_DNA"/>
</dbReference>
<evidence type="ECO:0000313" key="1">
    <source>
        <dbReference type="EMBL" id="KKL14598.1"/>
    </source>
</evidence>
<dbReference type="AlphaFoldDB" id="A0A0F9DRN2"/>
<proteinExistence type="predicted"/>
<sequence>MPAIVEFPRVVQDAARDFGDLFSCEPQRRHFAEYLTGLMVAQNKTVTGINGEFAETTDQS</sequence>
<accession>A0A0F9DRN2</accession>
<reference evidence="1" key="1">
    <citation type="journal article" date="2015" name="Nature">
        <title>Complex archaea that bridge the gap between prokaryotes and eukaryotes.</title>
        <authorList>
            <person name="Spang A."/>
            <person name="Saw J.H."/>
            <person name="Jorgensen S.L."/>
            <person name="Zaremba-Niedzwiedzka K."/>
            <person name="Martijn J."/>
            <person name="Lind A.E."/>
            <person name="van Eijk R."/>
            <person name="Schleper C."/>
            <person name="Guy L."/>
            <person name="Ettema T.J."/>
        </authorList>
    </citation>
    <scope>NUCLEOTIDE SEQUENCE</scope>
</reference>
<name>A0A0F9DRN2_9ZZZZ</name>